<proteinExistence type="predicted"/>
<keyword evidence="1" id="KW-0645">Protease</keyword>
<evidence type="ECO:0000256" key="3">
    <source>
        <dbReference type="ARBA" id="ARBA00022801"/>
    </source>
</evidence>
<dbReference type="InterPro" id="IPR002933">
    <property type="entry name" value="Peptidase_M20"/>
</dbReference>
<dbReference type="NCBIfam" id="NF006579">
    <property type="entry name" value="PRK09104.1"/>
    <property type="match status" value="1"/>
</dbReference>
<dbReference type="Pfam" id="PF01546">
    <property type="entry name" value="Peptidase_M20"/>
    <property type="match status" value="1"/>
</dbReference>
<dbReference type="Gene3D" id="3.40.630.10">
    <property type="entry name" value="Zn peptidases"/>
    <property type="match status" value="1"/>
</dbReference>
<dbReference type="GO" id="GO:0046872">
    <property type="term" value="F:metal ion binding"/>
    <property type="evidence" value="ECO:0007669"/>
    <property type="project" value="UniProtKB-KW"/>
</dbReference>
<dbReference type="InterPro" id="IPR051458">
    <property type="entry name" value="Cyt/Met_Dipeptidase"/>
</dbReference>
<dbReference type="InterPro" id="IPR011650">
    <property type="entry name" value="Peptidase_M20_dimer"/>
</dbReference>
<dbReference type="Pfam" id="PF07687">
    <property type="entry name" value="M20_dimer"/>
    <property type="match status" value="1"/>
</dbReference>
<dbReference type="RefSeq" id="WP_187963846.1">
    <property type="nucleotide sequence ID" value="NZ_JACVDC010000002.1"/>
</dbReference>
<dbReference type="NCBIfam" id="NF005914">
    <property type="entry name" value="PRK07907.1"/>
    <property type="match status" value="1"/>
</dbReference>
<evidence type="ECO:0000256" key="1">
    <source>
        <dbReference type="ARBA" id="ARBA00022670"/>
    </source>
</evidence>
<reference evidence="5 6" key="1">
    <citation type="submission" date="2020-09" db="EMBL/GenBank/DDBJ databases">
        <title>Sinomicrobium weinanense sp. nov., a halophilic bacteria isolated from saline-alkali soil.</title>
        <authorList>
            <person name="Wu P."/>
            <person name="Ren H."/>
            <person name="Mei Y."/>
            <person name="Liang Y."/>
            <person name="Chen Z."/>
        </authorList>
    </citation>
    <scope>NUCLEOTIDE SEQUENCE [LARGE SCALE GENOMIC DNA]</scope>
    <source>
        <strain evidence="5 6">FJxs</strain>
    </source>
</reference>
<dbReference type="PANTHER" id="PTHR43270:SF12">
    <property type="entry name" value="SUCCINYL-DIAMINOPIMELATE DESUCCINYLASE"/>
    <property type="match status" value="1"/>
</dbReference>
<organism evidence="5 6">
    <name type="scientific">Sinomicrobium weinanense</name>
    <dbReference type="NCBI Taxonomy" id="2842200"/>
    <lineage>
        <taxon>Bacteria</taxon>
        <taxon>Pseudomonadati</taxon>
        <taxon>Bacteroidota</taxon>
        <taxon>Flavobacteriia</taxon>
        <taxon>Flavobacteriales</taxon>
        <taxon>Flavobacteriaceae</taxon>
        <taxon>Sinomicrobium</taxon>
    </lineage>
</organism>
<keyword evidence="6" id="KW-1185">Reference proteome</keyword>
<keyword evidence="2" id="KW-0479">Metal-binding</keyword>
<accession>A0A926JNS5</accession>
<evidence type="ECO:0000256" key="2">
    <source>
        <dbReference type="ARBA" id="ARBA00022723"/>
    </source>
</evidence>
<dbReference type="NCBIfam" id="NF006053">
    <property type="entry name" value="PRK08201.1"/>
    <property type="match status" value="1"/>
</dbReference>
<evidence type="ECO:0000313" key="5">
    <source>
        <dbReference type="EMBL" id="MBC9794690.1"/>
    </source>
</evidence>
<dbReference type="EMBL" id="JACVDC010000002">
    <property type="protein sequence ID" value="MBC9794690.1"/>
    <property type="molecule type" value="Genomic_DNA"/>
</dbReference>
<evidence type="ECO:0000259" key="4">
    <source>
        <dbReference type="Pfam" id="PF07687"/>
    </source>
</evidence>
<dbReference type="PANTHER" id="PTHR43270">
    <property type="entry name" value="BETA-ALA-HIS DIPEPTIDASE"/>
    <property type="match status" value="1"/>
</dbReference>
<dbReference type="AlphaFoldDB" id="A0A926JNS5"/>
<feature type="domain" description="Peptidase M20 dimerisation" evidence="4">
    <location>
        <begin position="199"/>
        <end position="350"/>
    </location>
</feature>
<dbReference type="GO" id="GO:0006508">
    <property type="term" value="P:proteolysis"/>
    <property type="evidence" value="ECO:0007669"/>
    <property type="project" value="UniProtKB-KW"/>
</dbReference>
<keyword evidence="3" id="KW-0378">Hydrolase</keyword>
<dbReference type="Gene3D" id="3.30.70.360">
    <property type="match status" value="1"/>
</dbReference>
<dbReference type="Proteomes" id="UP000653730">
    <property type="component" value="Unassembled WGS sequence"/>
</dbReference>
<dbReference type="SUPFAM" id="SSF53187">
    <property type="entry name" value="Zn-dependent exopeptidases"/>
    <property type="match status" value="1"/>
</dbReference>
<comment type="caution">
    <text evidence="5">The sequence shown here is derived from an EMBL/GenBank/DDBJ whole genome shotgun (WGS) entry which is preliminary data.</text>
</comment>
<gene>
    <name evidence="5" type="ORF">IBL28_01820</name>
</gene>
<protein>
    <submittedName>
        <fullName evidence="5">Dipeptidase</fullName>
    </submittedName>
</protein>
<name>A0A926JNS5_9FLAO</name>
<dbReference type="GO" id="GO:0008233">
    <property type="term" value="F:peptidase activity"/>
    <property type="evidence" value="ECO:0007669"/>
    <property type="project" value="UniProtKB-KW"/>
</dbReference>
<evidence type="ECO:0000313" key="6">
    <source>
        <dbReference type="Proteomes" id="UP000653730"/>
    </source>
</evidence>
<sequence>MDALQLLKKDKHQFINELMELLRIKSISTDVSYKSEITRAADYLKNKLKIAGVDFAEVIQTNGHPIVYAEKINDPSMPTVLVYGHYDVQPPDPVELWESPPFEPEIRNGKIHARGASDDKGQLYIHIKAFEILMRTNSLKCNVKFLIEGEEEIGSINLRPFVRNNKEKLACDTIIVSDTAMIDSDTPSITVGLRGMSYLEVELTGANRDLHSGIYGGAVPNPINELCRIIASLHDEDGKINISGFYNQVLELSEEQKKELQRIPFNAETYKSDLGLKKIKGENGYTTIERIGYRPTLDVNGIWAGYTGEGKKTVIPAKAFAKISARLVPNQSSEEISKLIISHLKRITPEHLQIKVKKLQGSEFALMPADSDASLSASKAFEKAWGKKPIHTRGGGGISIVTLFQNELNIDPILMGFGLDEDALHSPNESFSLYNFTRGIETVLYFYKYYSDIYKNDNTSI</sequence>